<organism evidence="1 2">
    <name type="scientific">Clostridium symbiosum (strain WAL-14163)</name>
    <dbReference type="NCBI Taxonomy" id="742740"/>
    <lineage>
        <taxon>Bacteria</taxon>
        <taxon>Bacillati</taxon>
        <taxon>Bacillota</taxon>
        <taxon>Clostridia</taxon>
        <taxon>Lachnospirales</taxon>
        <taxon>Lachnospiraceae</taxon>
        <taxon>Otoolea</taxon>
    </lineage>
</organism>
<name>E7GRD4_CLOS6</name>
<dbReference type="InterPro" id="IPR024422">
    <property type="entry name" value="Protein_unknown_function_OB"/>
</dbReference>
<sequence length="146" mass="15335">MIGLAVIVSVAGGGGNKEANSTSVKSVKDTETAETTTAATIEYTAVSVDEMMKTLKANAMKASDAYKGQYLEITGKLNVIDSSGKYISLAPSEDDFAIIGVQCYIKSDDQKSKVMDMSIGDIVTLKGKCTSVGEVLGYSLDIDSIN</sequence>
<dbReference type="eggNOG" id="ENOG5033CQZ">
    <property type="taxonomic scope" value="Bacteria"/>
</dbReference>
<dbReference type="Proteomes" id="UP000002970">
    <property type="component" value="Unassembled WGS sequence"/>
</dbReference>
<dbReference type="AlphaFoldDB" id="E7GRD4"/>
<dbReference type="EMBL" id="ADLQ01000078">
    <property type="protein sequence ID" value="EGA92590.1"/>
    <property type="molecule type" value="Genomic_DNA"/>
</dbReference>
<proteinExistence type="predicted"/>
<evidence type="ECO:0000313" key="2">
    <source>
        <dbReference type="Proteomes" id="UP000002970"/>
    </source>
</evidence>
<accession>E7GRD4</accession>
<comment type="caution">
    <text evidence="1">The sequence shown here is derived from an EMBL/GenBank/DDBJ whole genome shotgun (WGS) entry which is preliminary data.</text>
</comment>
<keyword evidence="2" id="KW-1185">Reference proteome</keyword>
<dbReference type="HOGENOM" id="CLU_124923_0_0_9"/>
<protein>
    <recommendedName>
        <fullName evidence="3">tRNA_anti-like</fullName>
    </recommendedName>
</protein>
<dbReference type="Pfam" id="PF12869">
    <property type="entry name" value="tRNA_anti-like"/>
    <property type="match status" value="1"/>
</dbReference>
<reference evidence="1 2" key="1">
    <citation type="submission" date="2010-12" db="EMBL/GenBank/DDBJ databases">
        <title>The Genome Sequence of Clostridium symbiosum strain WAL-14163.</title>
        <authorList>
            <person name="Earl A."/>
            <person name="Ward D."/>
            <person name="Feldgarden M."/>
            <person name="Gevers D."/>
            <person name="Finegold S.M."/>
            <person name="Summanen P.H."/>
            <person name="Molitoris D.R."/>
            <person name="Vaisanen M.L."/>
            <person name="Daigneault M."/>
            <person name="Young S.K."/>
            <person name="Zeng Q."/>
            <person name="Gargeya S."/>
            <person name="Fitzgerald M."/>
            <person name="Haas B."/>
            <person name="Abouelleil A."/>
            <person name="Alvarado L."/>
            <person name="Arachchi H.M."/>
            <person name="Berlin A."/>
            <person name="Brown A."/>
            <person name="Chapman S.B."/>
            <person name="Chen Z."/>
            <person name="Dunbar C."/>
            <person name="Freedman E."/>
            <person name="Gearin G."/>
            <person name="Gellesch M."/>
            <person name="Goldberg J."/>
            <person name="Griggs A."/>
            <person name="Gujja S."/>
            <person name="Heilman E."/>
            <person name="Heiman D."/>
            <person name="Howarth C."/>
            <person name="Larson L."/>
            <person name="Lui A."/>
            <person name="MacDonald P.J.P."/>
            <person name="Mehta T."/>
            <person name="Montmayeur A."/>
            <person name="Murphy C."/>
            <person name="Neiman D."/>
            <person name="Pearson M."/>
            <person name="Priest M."/>
            <person name="Roberts A."/>
            <person name="Saif S."/>
            <person name="Shea T."/>
            <person name="Shenoy N."/>
            <person name="Sisk P."/>
            <person name="Stolte C."/>
            <person name="Sykes S."/>
            <person name="White J."/>
            <person name="Yandava C."/>
            <person name="Nusbaum C."/>
            <person name="Birren B."/>
        </authorList>
    </citation>
    <scope>NUCLEOTIDE SEQUENCE [LARGE SCALE GENOMIC DNA]</scope>
    <source>
        <strain evidence="1 2">WAL-14163</strain>
    </source>
</reference>
<dbReference type="STRING" id="1512.GCA_900049235_03752"/>
<gene>
    <name evidence="1" type="ORF">HMPREF9474_03479</name>
</gene>
<evidence type="ECO:0000313" key="1">
    <source>
        <dbReference type="EMBL" id="EGA92590.1"/>
    </source>
</evidence>
<evidence type="ECO:0008006" key="3">
    <source>
        <dbReference type="Google" id="ProtNLM"/>
    </source>
</evidence>